<dbReference type="GO" id="GO:0017108">
    <property type="term" value="F:5'-flap endonuclease activity"/>
    <property type="evidence" value="ECO:0007669"/>
    <property type="project" value="UniProtKB-UniRule"/>
</dbReference>
<dbReference type="EC" id="3.1.-.-" evidence="18"/>
<dbReference type="GO" id="GO:0004672">
    <property type="term" value="F:protein kinase activity"/>
    <property type="evidence" value="ECO:0007669"/>
    <property type="project" value="InterPro"/>
</dbReference>
<dbReference type="PRINTS" id="PR00853">
    <property type="entry name" value="XPGRADSUPER"/>
</dbReference>
<evidence type="ECO:0000256" key="13">
    <source>
        <dbReference type="ARBA" id="ARBA00023128"/>
    </source>
</evidence>
<dbReference type="PROSITE" id="PS00842">
    <property type="entry name" value="XPG_2"/>
    <property type="match status" value="1"/>
</dbReference>
<dbReference type="InterPro" id="IPR029060">
    <property type="entry name" value="PIN-like_dom_sf"/>
</dbReference>
<keyword evidence="9 18" id="KW-0227">DNA damage</keyword>
<dbReference type="GO" id="GO:0000287">
    <property type="term" value="F:magnesium ion binding"/>
    <property type="evidence" value="ECO:0007669"/>
    <property type="project" value="UniProtKB-UniRule"/>
</dbReference>
<evidence type="ECO:0000256" key="5">
    <source>
        <dbReference type="ARBA" id="ARBA00022705"/>
    </source>
</evidence>
<dbReference type="CDD" id="cd09867">
    <property type="entry name" value="PIN_FEN1"/>
    <property type="match status" value="1"/>
</dbReference>
<keyword evidence="15 18" id="KW-0539">Nucleus</keyword>
<keyword evidence="3" id="KW-0719">Serine esterase</keyword>
<evidence type="ECO:0000256" key="6">
    <source>
        <dbReference type="ARBA" id="ARBA00022722"/>
    </source>
</evidence>
<keyword evidence="14 18" id="KW-0234">DNA repair</keyword>
<dbReference type="InterPro" id="IPR011009">
    <property type="entry name" value="Kinase-like_dom_sf"/>
</dbReference>
<keyword evidence="6 18" id="KW-0540">Nuclease</keyword>
<keyword evidence="4 18" id="KW-0597">Phosphoprotein</keyword>
<comment type="cofactor">
    <cofactor evidence="18">
        <name>Mg(2+)</name>
        <dbReference type="ChEBI" id="CHEBI:18420"/>
    </cofactor>
    <text evidence="18">Binds 2 magnesium ions per subunit. They probably participate in the reaction catalyzed by the enzyme. May bind an additional third magnesium ion after substrate binding.</text>
</comment>
<dbReference type="InterPro" id="IPR029058">
    <property type="entry name" value="AB_hydrolase_fold"/>
</dbReference>
<dbReference type="Pfam" id="PF00069">
    <property type="entry name" value="Pkinase"/>
    <property type="match status" value="1"/>
</dbReference>
<evidence type="ECO:0000259" key="20">
    <source>
        <dbReference type="PROSITE" id="PS50011"/>
    </source>
</evidence>
<dbReference type="SMART" id="SM00475">
    <property type="entry name" value="53EXOc"/>
    <property type="match status" value="1"/>
</dbReference>
<dbReference type="InterPro" id="IPR008918">
    <property type="entry name" value="HhH2"/>
</dbReference>
<evidence type="ECO:0000256" key="1">
    <source>
        <dbReference type="ARBA" id="ARBA00004173"/>
    </source>
</evidence>
<dbReference type="GO" id="GO:0006284">
    <property type="term" value="P:base-excision repair"/>
    <property type="evidence" value="ECO:0007669"/>
    <property type="project" value="UniProtKB-UniRule"/>
</dbReference>
<evidence type="ECO:0000256" key="16">
    <source>
        <dbReference type="ARBA" id="ARBA00034726"/>
    </source>
</evidence>
<gene>
    <name evidence="21" type="ORF">G6F51_000860</name>
</gene>
<comment type="function">
    <text evidence="18">Structure-specific nuclease with 5'-flap endonuclease and 5'-3' exonuclease activities involved in DNA replication and repair. During DNA replication, cleaves the 5'-overhanging flap structure that is generated by displacement synthesis when DNA polymerase encounters the 5'-end of a downstream Okazaki fragment. It enters the flap from the 5'-end and then tracks to cleave the flap base, leaving a nick for ligation. Also involved in the long patch base excision repair (LP-BER) pathway, by cleaving within the apurinic/apyrimidinic (AP) site-terminated flap. Acts as a genome stabilization factor that prevents flaps from equilibrating into structures that lead to duplications and deletions. Also possesses 5'-3' exonuclease activity on nicked or gapped double-stranded DNA, and exhibits RNase H activity. Also involved in replication and repair of rDNA and in repairing mitochondrial DNA.</text>
</comment>
<dbReference type="InterPro" id="IPR006084">
    <property type="entry name" value="XPG/Rad2"/>
</dbReference>
<comment type="similarity">
    <text evidence="2">Belongs to the AB hydrolase superfamily.</text>
</comment>
<evidence type="ECO:0000256" key="14">
    <source>
        <dbReference type="ARBA" id="ARBA00023204"/>
    </source>
</evidence>
<dbReference type="GO" id="GO:0005524">
    <property type="term" value="F:ATP binding"/>
    <property type="evidence" value="ECO:0007669"/>
    <property type="project" value="InterPro"/>
</dbReference>
<dbReference type="SMART" id="SM00220">
    <property type="entry name" value="S_TKc"/>
    <property type="match status" value="1"/>
</dbReference>
<keyword evidence="7 18" id="KW-0479">Metal-binding</keyword>
<keyword evidence="10 18" id="KW-0378">Hydrolase</keyword>
<dbReference type="FunFam" id="3.40.50.1010:FF:000003">
    <property type="entry name" value="Flap endonuclease 1"/>
    <property type="match status" value="1"/>
</dbReference>
<comment type="catalytic activity">
    <reaction evidence="17">
        <text>[phosphatase 2A protein]-C-terminal L-leucine methyl ester + H2O = [phosphatase 2A protein]-C-terminal L-leucine + methanol + H(+)</text>
        <dbReference type="Rhea" id="RHEA:48548"/>
        <dbReference type="Rhea" id="RHEA-COMP:12134"/>
        <dbReference type="Rhea" id="RHEA-COMP:12135"/>
        <dbReference type="ChEBI" id="CHEBI:15377"/>
        <dbReference type="ChEBI" id="CHEBI:15378"/>
        <dbReference type="ChEBI" id="CHEBI:17790"/>
        <dbReference type="ChEBI" id="CHEBI:90516"/>
        <dbReference type="ChEBI" id="CHEBI:90517"/>
        <dbReference type="EC" id="3.1.1.89"/>
    </reaction>
</comment>
<dbReference type="FunFam" id="1.10.150.20:FF:000009">
    <property type="entry name" value="Flap endonuclease 1"/>
    <property type="match status" value="1"/>
</dbReference>
<feature type="region of interest" description="Disordered" evidence="19">
    <location>
        <begin position="1098"/>
        <end position="1119"/>
    </location>
</feature>
<dbReference type="InterPro" id="IPR019974">
    <property type="entry name" value="XPG_CS"/>
</dbReference>
<dbReference type="PROSITE" id="PS50011">
    <property type="entry name" value="PROTEIN_KINASE_DOM"/>
    <property type="match status" value="1"/>
</dbReference>
<dbReference type="SUPFAM" id="SSF88723">
    <property type="entry name" value="PIN domain-like"/>
    <property type="match status" value="1"/>
</dbReference>
<comment type="caution">
    <text evidence="21">The sequence shown here is derived from an EMBL/GenBank/DDBJ whole genome shotgun (WGS) entry which is preliminary data.</text>
</comment>
<organism evidence="21 22">
    <name type="scientific">Rhizopus oryzae</name>
    <name type="common">Mucormycosis agent</name>
    <name type="synonym">Rhizopus arrhizus var. delemar</name>
    <dbReference type="NCBI Taxonomy" id="64495"/>
    <lineage>
        <taxon>Eukaryota</taxon>
        <taxon>Fungi</taxon>
        <taxon>Fungi incertae sedis</taxon>
        <taxon>Mucoromycota</taxon>
        <taxon>Mucoromycotina</taxon>
        <taxon>Mucoromycetes</taxon>
        <taxon>Mucorales</taxon>
        <taxon>Mucorineae</taxon>
        <taxon>Rhizopodaceae</taxon>
        <taxon>Rhizopus</taxon>
    </lineage>
</organism>
<dbReference type="InterPro" id="IPR036279">
    <property type="entry name" value="5-3_exonuclease_C_sf"/>
</dbReference>
<evidence type="ECO:0000256" key="7">
    <source>
        <dbReference type="ARBA" id="ARBA00022723"/>
    </source>
</evidence>
<dbReference type="Gene3D" id="3.40.50.1820">
    <property type="entry name" value="alpha/beta hydrolase"/>
    <property type="match status" value="1"/>
</dbReference>
<evidence type="ECO:0000313" key="21">
    <source>
        <dbReference type="EMBL" id="KAG1553014.1"/>
    </source>
</evidence>
<comment type="subcellular location">
    <subcellularLocation>
        <location evidence="1 18">Mitochondrion</location>
    </subcellularLocation>
    <subcellularLocation>
        <location evidence="18">Nucleus</location>
        <location evidence="18">Nucleolus</location>
    </subcellularLocation>
    <subcellularLocation>
        <location evidence="18">Nucleus</location>
        <location evidence="18">Nucleoplasm</location>
    </subcellularLocation>
    <text evidence="18">Resides mostly in the nucleoli and relocalizes to the nucleoplasm upon DNA damage.</text>
</comment>
<dbReference type="GO" id="GO:0008409">
    <property type="term" value="F:5'-3' exonuclease activity"/>
    <property type="evidence" value="ECO:0007669"/>
    <property type="project" value="UniProtKB-UniRule"/>
</dbReference>
<dbReference type="InterPro" id="IPR000073">
    <property type="entry name" value="AB_hydrolase_1"/>
</dbReference>
<dbReference type="SMART" id="SM00484">
    <property type="entry name" value="XPGI"/>
    <property type="match status" value="1"/>
</dbReference>
<keyword evidence="13 18" id="KW-0496">Mitochondrion</keyword>
<evidence type="ECO:0000256" key="17">
    <source>
        <dbReference type="ARBA" id="ARBA00049203"/>
    </source>
</evidence>
<dbReference type="OrthoDB" id="1937206at2759"/>
<evidence type="ECO:0000256" key="11">
    <source>
        <dbReference type="ARBA" id="ARBA00022839"/>
    </source>
</evidence>
<dbReference type="PROSITE" id="PS00841">
    <property type="entry name" value="XPG_1"/>
    <property type="match status" value="1"/>
</dbReference>
<dbReference type="HAMAP" id="MF_00614">
    <property type="entry name" value="Fen"/>
    <property type="match status" value="1"/>
</dbReference>
<evidence type="ECO:0000256" key="12">
    <source>
        <dbReference type="ARBA" id="ARBA00022842"/>
    </source>
</evidence>
<evidence type="ECO:0000256" key="10">
    <source>
        <dbReference type="ARBA" id="ARBA00022801"/>
    </source>
</evidence>
<evidence type="ECO:0000256" key="9">
    <source>
        <dbReference type="ARBA" id="ARBA00022763"/>
    </source>
</evidence>
<accession>A0A9P6YN89</accession>
<dbReference type="GO" id="GO:0005739">
    <property type="term" value="C:mitochondrion"/>
    <property type="evidence" value="ECO:0007669"/>
    <property type="project" value="UniProtKB-SubCell"/>
</dbReference>
<evidence type="ECO:0000256" key="2">
    <source>
        <dbReference type="ARBA" id="ARBA00008645"/>
    </source>
</evidence>
<dbReference type="GO" id="GO:0043137">
    <property type="term" value="P:DNA replication, removal of RNA primer"/>
    <property type="evidence" value="ECO:0007669"/>
    <property type="project" value="UniProtKB-UniRule"/>
</dbReference>
<protein>
    <recommendedName>
        <fullName evidence="18">Flap endonuclease 1</fullName>
        <shortName evidence="18">FEN-1</shortName>
        <ecNumber evidence="18">3.1.-.-</ecNumber>
    </recommendedName>
    <alternativeName>
        <fullName evidence="18">Flap structure-specific endonuclease 1</fullName>
    </alternativeName>
</protein>
<dbReference type="PANTHER" id="PTHR14189:SF0">
    <property type="entry name" value="PROTEIN PHOSPHATASE METHYLESTERASE 1"/>
    <property type="match status" value="1"/>
</dbReference>
<feature type="compositionally biased region" description="Polar residues" evidence="19">
    <location>
        <begin position="1100"/>
        <end position="1119"/>
    </location>
</feature>
<dbReference type="CDD" id="cd09907">
    <property type="entry name" value="H3TH_FEN1-Euk"/>
    <property type="match status" value="1"/>
</dbReference>
<evidence type="ECO:0000256" key="8">
    <source>
        <dbReference type="ARBA" id="ARBA00022759"/>
    </source>
</evidence>
<dbReference type="PANTHER" id="PTHR14189">
    <property type="entry name" value="PROTEIN PHOSPHATASE METHYLESTERASE-1 RELATED"/>
    <property type="match status" value="1"/>
</dbReference>
<dbReference type="SUPFAM" id="SSF53474">
    <property type="entry name" value="alpha/beta-Hydrolases"/>
    <property type="match status" value="1"/>
</dbReference>
<dbReference type="AlphaFoldDB" id="A0A9P6YN89"/>
<evidence type="ECO:0000256" key="4">
    <source>
        <dbReference type="ARBA" id="ARBA00022553"/>
    </source>
</evidence>
<dbReference type="EMBL" id="JAANIT010000056">
    <property type="protein sequence ID" value="KAG1553014.1"/>
    <property type="molecule type" value="Genomic_DNA"/>
</dbReference>
<dbReference type="GO" id="GO:0051723">
    <property type="term" value="F:protein methylesterase activity"/>
    <property type="evidence" value="ECO:0007669"/>
    <property type="project" value="UniProtKB-EC"/>
</dbReference>
<dbReference type="SMART" id="SM00279">
    <property type="entry name" value="HhH2"/>
    <property type="match status" value="1"/>
</dbReference>
<name>A0A9P6YN89_RHIOR</name>
<dbReference type="InterPro" id="IPR006086">
    <property type="entry name" value="XPG-I_dom"/>
</dbReference>
<keyword evidence="8 18" id="KW-0255">Endonuclease</keyword>
<dbReference type="Pfam" id="PF00752">
    <property type="entry name" value="XPG_N"/>
    <property type="match status" value="1"/>
</dbReference>
<dbReference type="SMART" id="SM00485">
    <property type="entry name" value="XPGN"/>
    <property type="match status" value="1"/>
</dbReference>
<reference evidence="21" key="1">
    <citation type="journal article" date="2020" name="Microb. Genom.">
        <title>Genetic diversity of clinical and environmental Mucorales isolates obtained from an investigation of mucormycosis cases among solid organ transplant recipients.</title>
        <authorList>
            <person name="Nguyen M.H."/>
            <person name="Kaul D."/>
            <person name="Muto C."/>
            <person name="Cheng S.J."/>
            <person name="Richter R.A."/>
            <person name="Bruno V.M."/>
            <person name="Liu G."/>
            <person name="Beyhan S."/>
            <person name="Sundermann A.J."/>
            <person name="Mounaud S."/>
            <person name="Pasculle A.W."/>
            <person name="Nierman W.C."/>
            <person name="Driscoll E."/>
            <person name="Cumbie R."/>
            <person name="Clancy C.J."/>
            <person name="Dupont C.L."/>
        </authorList>
    </citation>
    <scope>NUCLEOTIDE SEQUENCE</scope>
    <source>
        <strain evidence="21">GL16</strain>
    </source>
</reference>
<keyword evidence="11 18" id="KW-0269">Exonuclease</keyword>
<dbReference type="GO" id="GO:0005730">
    <property type="term" value="C:nucleolus"/>
    <property type="evidence" value="ECO:0007669"/>
    <property type="project" value="UniProtKB-SubCell"/>
</dbReference>
<evidence type="ECO:0000256" key="15">
    <source>
        <dbReference type="ARBA" id="ARBA00023242"/>
    </source>
</evidence>
<dbReference type="Pfam" id="PF12697">
    <property type="entry name" value="Abhydrolase_6"/>
    <property type="match status" value="1"/>
</dbReference>
<keyword evidence="12 18" id="KW-0460">Magnesium</keyword>
<evidence type="ECO:0000256" key="19">
    <source>
        <dbReference type="SAM" id="MobiDB-lite"/>
    </source>
</evidence>
<proteinExistence type="inferred from homology"/>
<comment type="similarity">
    <text evidence="16 18">Belongs to the XPG/RAD2 endonuclease family. FEN1 subfamily.</text>
</comment>
<dbReference type="Gene3D" id="1.10.150.20">
    <property type="entry name" value="5' to 3' exonuclease, C-terminal subdomain"/>
    <property type="match status" value="1"/>
</dbReference>
<dbReference type="Proteomes" id="UP000717996">
    <property type="component" value="Unassembled WGS sequence"/>
</dbReference>
<evidence type="ECO:0000256" key="18">
    <source>
        <dbReference type="HAMAP-Rule" id="MF_03140"/>
    </source>
</evidence>
<keyword evidence="5 18" id="KW-0235">DNA replication</keyword>
<dbReference type="Gene3D" id="1.10.510.10">
    <property type="entry name" value="Transferase(Phosphotransferase) domain 1"/>
    <property type="match status" value="1"/>
</dbReference>
<dbReference type="Pfam" id="PF00867">
    <property type="entry name" value="XPG_I"/>
    <property type="match status" value="1"/>
</dbReference>
<dbReference type="InterPro" id="IPR002421">
    <property type="entry name" value="5-3_exonuclease"/>
</dbReference>
<evidence type="ECO:0000313" key="22">
    <source>
        <dbReference type="Proteomes" id="UP000717996"/>
    </source>
</evidence>
<dbReference type="Gene3D" id="3.40.50.1010">
    <property type="entry name" value="5'-nuclease"/>
    <property type="match status" value="1"/>
</dbReference>
<evidence type="ECO:0000256" key="3">
    <source>
        <dbReference type="ARBA" id="ARBA00022487"/>
    </source>
</evidence>
<dbReference type="SUPFAM" id="SSF56112">
    <property type="entry name" value="Protein kinase-like (PK-like)"/>
    <property type="match status" value="1"/>
</dbReference>
<dbReference type="InterPro" id="IPR016812">
    <property type="entry name" value="PPase_methylesterase_euk"/>
</dbReference>
<feature type="domain" description="Protein kinase" evidence="20">
    <location>
        <begin position="803"/>
        <end position="1051"/>
    </location>
</feature>
<dbReference type="GO" id="GO:0003677">
    <property type="term" value="F:DNA binding"/>
    <property type="evidence" value="ECO:0007669"/>
    <property type="project" value="UniProtKB-UniRule"/>
</dbReference>
<dbReference type="InterPro" id="IPR023426">
    <property type="entry name" value="Flap_endonuc"/>
</dbReference>
<sequence>MFKKSKMLPPLGSLKEDEVSLGPYSWQDYFEKSEDIEIQEDRFRVYKINPNKDNGPLFVMHHGAGSSALSFGLTAKYIHELTGGEYGIVSVDCRGHGATKADDLDYSLERLSNDLISIIHATVKENQDVVLVGHSMGGPVVVHAVQKRVIKNVVGVVVLDVVEGSAMEALVSMTRFLTSRPARFNSYEQAIQWSIQSDTLRNTESARLSIPALLEHDKDNKLKWITDLSMTQSYWSEWFTGLSEKFLNSGTAKLLILAGTDRLDKPLIIGQMQGKFQLEIFPDAGHFLQEDTPMKTANSRLISEHSPEAIKSYEIKNFFGRKVAIDASMSIYQFMIAVRQQDGQVLQNEEGETTSHLMGMFYRTVRMVDNGIKPVYVFDGKPPTLKSGELAKRKARKEEAQEKMEEANEIGTAADVTRYTKRTVKVTSEHNNECKRLLKAMGIPYVEAPCEAEAQCAELARGGKVYAAASEDMDTLTFKAPILLRHLTFSEARKMPIDEVNLEKALAGMGLDMDQFVDLCILLGCDYTESIKGVGPKNAYNLIKEHKTIDEAIKHLSQRLKDGIPKEWNYADARELFTKPEVTPASEIEASAINEDRIRKGCEKLAKNLKQATQTRVQDFFKTIPSTTPKKKREAEAAPKKECDINFYRNYALQIIKSNPKAFDLDGFESVLDENSSLLYQNIQNSFHQFELDKSSQYELHPKYGRYVWDMADQWYQKWSVVISIENMCNWVNESSLRLNRLFKTSDWFNSLSTKYHIHPDHLQLLQDICCYIAHWHQSNKSLTSKGIIKLNAIPFFPPTWFTNKSRQSKSEGLAPSYLATFAPPYRLPDQKVPERWDQVFLKGITVNPNQKFNLDPILTHITIPILGLTVHYDEDAQSSKLMFVMQKAKFGNLESHIEKEIPKDYLKPCELALSITKDVKNLHWNFIHGNIHPRNILLNYADHVGELVDVTFMKRNNDTSTISWAGRWPYVAPEVVSTSSSTPADIYALGIILWQLISRITFPDDALVDPDIYRIEPIPDVLKEWQDIYIDCLNIDPSKRPTAYTIHRRLTDLCSQLKQCPVPLSDITLDYIKSRRKEIDQFLFSYRRMSPQELYFSSPAPTATNSAESHTSNNQESNNTLYQVGDQVLTASVTRPSHQRLRSYPSLFQSFPSQS</sequence>
<dbReference type="SUPFAM" id="SSF47807">
    <property type="entry name" value="5' to 3' exonuclease, C-terminal subdomain"/>
    <property type="match status" value="1"/>
</dbReference>
<dbReference type="GO" id="GO:0005654">
    <property type="term" value="C:nucleoplasm"/>
    <property type="evidence" value="ECO:0007669"/>
    <property type="project" value="UniProtKB-SubCell"/>
</dbReference>
<dbReference type="InterPro" id="IPR006085">
    <property type="entry name" value="XPG_DNA_repair_N"/>
</dbReference>
<dbReference type="InterPro" id="IPR000719">
    <property type="entry name" value="Prot_kinase_dom"/>
</dbReference>